<comment type="similarity">
    <text evidence="6">Belongs to the aldolase class II family. MtnB subfamily.</text>
</comment>
<evidence type="ECO:0000259" key="7">
    <source>
        <dbReference type="SMART" id="SM01007"/>
    </source>
</evidence>
<evidence type="ECO:0000256" key="2">
    <source>
        <dbReference type="ARBA" id="ARBA00022723"/>
    </source>
</evidence>
<dbReference type="NCBIfam" id="TIGR03328">
    <property type="entry name" value="salvage_mtnB"/>
    <property type="match status" value="1"/>
</dbReference>
<feature type="binding site" evidence="6">
    <location>
        <position position="116"/>
    </location>
    <ligand>
        <name>Zn(2+)</name>
        <dbReference type="ChEBI" id="CHEBI:29105"/>
    </ligand>
</feature>
<evidence type="ECO:0000256" key="4">
    <source>
        <dbReference type="ARBA" id="ARBA00023167"/>
    </source>
</evidence>
<dbReference type="GO" id="GO:0008270">
    <property type="term" value="F:zinc ion binding"/>
    <property type="evidence" value="ECO:0007669"/>
    <property type="project" value="UniProtKB-UniRule"/>
</dbReference>
<dbReference type="GO" id="GO:0019323">
    <property type="term" value="P:pentose catabolic process"/>
    <property type="evidence" value="ECO:0007669"/>
    <property type="project" value="TreeGrafter"/>
</dbReference>
<dbReference type="RefSeq" id="WP_138325021.1">
    <property type="nucleotide sequence ID" value="NZ_VCDI01000002.1"/>
</dbReference>
<dbReference type="Pfam" id="PF00596">
    <property type="entry name" value="Aldolase_II"/>
    <property type="match status" value="1"/>
</dbReference>
<dbReference type="PANTHER" id="PTHR22789">
    <property type="entry name" value="FUCULOSE PHOSPHATE ALDOLASE"/>
    <property type="match status" value="1"/>
</dbReference>
<dbReference type="InterPro" id="IPR001303">
    <property type="entry name" value="Aldolase_II/adducin_N"/>
</dbReference>
<feature type="binding site" evidence="6">
    <location>
        <position position="114"/>
    </location>
    <ligand>
        <name>Zn(2+)</name>
        <dbReference type="ChEBI" id="CHEBI:29105"/>
    </ligand>
</feature>
<keyword evidence="1 6" id="KW-0028">Amino-acid biosynthesis</keyword>
<feature type="domain" description="Class II aldolase/adducin N-terminal" evidence="7">
    <location>
        <begin position="28"/>
        <end position="214"/>
    </location>
</feature>
<dbReference type="AlphaFoldDB" id="A0A5R9J8S1"/>
<evidence type="ECO:0000256" key="5">
    <source>
        <dbReference type="ARBA" id="ARBA00023239"/>
    </source>
</evidence>
<evidence type="ECO:0000256" key="3">
    <source>
        <dbReference type="ARBA" id="ARBA00022833"/>
    </source>
</evidence>
<protein>
    <recommendedName>
        <fullName evidence="6">Methylthioribulose-1-phosphate dehydratase</fullName>
        <shortName evidence="6">MTRu-1-P dehydratase</shortName>
        <ecNumber evidence="6">4.2.1.109</ecNumber>
    </recommendedName>
</protein>
<dbReference type="EC" id="4.2.1.109" evidence="6"/>
<dbReference type="PANTHER" id="PTHR22789:SF0">
    <property type="entry name" value="3-OXO-TETRONATE 4-PHOSPHATE DECARBOXYLASE-RELATED"/>
    <property type="match status" value="1"/>
</dbReference>
<keyword evidence="4 6" id="KW-0486">Methionine biosynthesis</keyword>
<gene>
    <name evidence="6" type="primary">mtnB</name>
    <name evidence="8" type="ORF">FE263_05710</name>
</gene>
<comment type="caution">
    <text evidence="8">The sequence shown here is derived from an EMBL/GenBank/DDBJ whole genome shotgun (WGS) entry which is preliminary data.</text>
</comment>
<dbReference type="GO" id="GO:0046570">
    <property type="term" value="F:methylthioribulose 1-phosphate dehydratase activity"/>
    <property type="evidence" value="ECO:0007669"/>
    <property type="project" value="UniProtKB-UniRule"/>
</dbReference>
<name>A0A5R9J8S1_9PROT</name>
<dbReference type="InterPro" id="IPR017714">
    <property type="entry name" value="MethylthioRu-1-P_deHdtase_MtnB"/>
</dbReference>
<comment type="catalytic activity">
    <reaction evidence="6">
        <text>5-(methylsulfanyl)-D-ribulose 1-phosphate = 5-methylsulfanyl-2,3-dioxopentyl phosphate + H2O</text>
        <dbReference type="Rhea" id="RHEA:15549"/>
        <dbReference type="ChEBI" id="CHEBI:15377"/>
        <dbReference type="ChEBI" id="CHEBI:58548"/>
        <dbReference type="ChEBI" id="CHEBI:58828"/>
        <dbReference type="EC" id="4.2.1.109"/>
    </reaction>
</comment>
<dbReference type="UniPathway" id="UPA00904">
    <property type="reaction ID" value="UER00875"/>
</dbReference>
<evidence type="ECO:0000313" key="9">
    <source>
        <dbReference type="Proteomes" id="UP000305654"/>
    </source>
</evidence>
<comment type="cofactor">
    <cofactor evidence="6">
        <name>Zn(2+)</name>
        <dbReference type="ChEBI" id="CHEBI:29105"/>
    </cofactor>
    <text evidence="6">Binds 1 zinc ion per subunit.</text>
</comment>
<proteinExistence type="inferred from homology"/>
<evidence type="ECO:0000313" key="8">
    <source>
        <dbReference type="EMBL" id="TLU72947.1"/>
    </source>
</evidence>
<dbReference type="InterPro" id="IPR036409">
    <property type="entry name" value="Aldolase_II/adducin_N_sf"/>
</dbReference>
<sequence>MPEGSAPVQDLPFPEVLGVGAEWDVAVCDIVRAGQRLDRHGWVPATAGNLSHRLRDGRIAITRSGCHKGFLTGDEVIAVDAGGAVVQGEGRPSAETLLHTQIYAKFPEAAAVLHGHSVASTVLSLALREDALVFSGFELLKVFEGQHTHDTTLRLPLVDNDQDIARLCTVVEPLLPAMSMGYVIRGHGVYVWGNSMDVALARLEGLEFLLACKLEQRRIPA</sequence>
<evidence type="ECO:0000256" key="6">
    <source>
        <dbReference type="HAMAP-Rule" id="MF_01677"/>
    </source>
</evidence>
<dbReference type="OrthoDB" id="5500703at2"/>
<accession>A0A5R9J8S1</accession>
<reference evidence="8 9" key="1">
    <citation type="submission" date="2019-05" db="EMBL/GenBank/DDBJ databases">
        <authorList>
            <person name="Pankratov T."/>
            <person name="Grouzdev D."/>
        </authorList>
    </citation>
    <scope>NUCLEOTIDE SEQUENCE [LARGE SCALE GENOMIC DNA]</scope>
    <source>
        <strain evidence="8 9">KEBCLARHB70R</strain>
    </source>
</reference>
<dbReference type="EMBL" id="VCDI01000002">
    <property type="protein sequence ID" value="TLU72947.1"/>
    <property type="molecule type" value="Genomic_DNA"/>
</dbReference>
<dbReference type="GO" id="GO:0016832">
    <property type="term" value="F:aldehyde-lyase activity"/>
    <property type="evidence" value="ECO:0007669"/>
    <property type="project" value="TreeGrafter"/>
</dbReference>
<dbReference type="HAMAP" id="MF_01677">
    <property type="entry name" value="Salvage_MtnB"/>
    <property type="match status" value="1"/>
</dbReference>
<keyword evidence="9" id="KW-1185">Reference proteome</keyword>
<organism evidence="8 9">
    <name type="scientific">Lichenicoccus roseus</name>
    <dbReference type="NCBI Taxonomy" id="2683649"/>
    <lineage>
        <taxon>Bacteria</taxon>
        <taxon>Pseudomonadati</taxon>
        <taxon>Pseudomonadota</taxon>
        <taxon>Alphaproteobacteria</taxon>
        <taxon>Acetobacterales</taxon>
        <taxon>Acetobacteraceae</taxon>
        <taxon>Lichenicoccus</taxon>
    </lineage>
</organism>
<comment type="function">
    <text evidence="6">Catalyzes the dehydration of methylthioribulose-1-phosphate (MTRu-1-P) into 2,3-diketo-5-methylthiopentyl-1-phosphate (DK-MTP-1-P).</text>
</comment>
<dbReference type="InterPro" id="IPR050197">
    <property type="entry name" value="Aldolase_class_II_sugar_metab"/>
</dbReference>
<keyword evidence="2 6" id="KW-0479">Metal-binding</keyword>
<dbReference type="NCBIfam" id="NF006672">
    <property type="entry name" value="PRK09220.1"/>
    <property type="match status" value="1"/>
</dbReference>
<dbReference type="GO" id="GO:0019509">
    <property type="term" value="P:L-methionine salvage from methylthioadenosine"/>
    <property type="evidence" value="ECO:0007669"/>
    <property type="project" value="UniProtKB-UniRule"/>
</dbReference>
<dbReference type="SMART" id="SM01007">
    <property type="entry name" value="Aldolase_II"/>
    <property type="match status" value="1"/>
</dbReference>
<dbReference type="Proteomes" id="UP000305654">
    <property type="component" value="Unassembled WGS sequence"/>
</dbReference>
<comment type="pathway">
    <text evidence="6">Amino-acid biosynthesis; L-methionine biosynthesis via salvage pathway; L-methionine from S-methyl-5-thio-alpha-D-ribose 1-phosphate: step 2/6.</text>
</comment>
<evidence type="ECO:0000256" key="1">
    <source>
        <dbReference type="ARBA" id="ARBA00022605"/>
    </source>
</evidence>
<keyword evidence="3 6" id="KW-0862">Zinc</keyword>
<dbReference type="SUPFAM" id="SSF53639">
    <property type="entry name" value="AraD/HMP-PK domain-like"/>
    <property type="match status" value="1"/>
</dbReference>
<keyword evidence="5 6" id="KW-0456">Lyase</keyword>
<dbReference type="GO" id="GO:0005829">
    <property type="term" value="C:cytosol"/>
    <property type="evidence" value="ECO:0007669"/>
    <property type="project" value="TreeGrafter"/>
</dbReference>
<dbReference type="Gene3D" id="3.40.225.10">
    <property type="entry name" value="Class II aldolase/adducin N-terminal domain"/>
    <property type="match status" value="1"/>
</dbReference>